<keyword evidence="2" id="KW-1185">Reference proteome</keyword>
<dbReference type="GeneID" id="28998569"/>
<sequence>MTGTAFVRGDLCDSNHILKNNSVIQLFQGLQDALISLKNGQEALEKKQDAMQLEITSLCNELKDRELPNNTIVASVNMIEQDLGISPTAEVKGAINTCTKHICDQLAALLSVQILRPNPSWTSIPQEDQTRMCVSHSHALKNYGIDFTRCHKNWASITKVSQLWRSRRKQHLSANIINE</sequence>
<name>A0A167J981_PHYB8</name>
<organism evidence="1 2">
    <name type="scientific">Phycomyces blakesleeanus (strain ATCC 8743b / DSM 1359 / FGSC 10004 / NBRC 33097 / NRRL 1555)</name>
    <dbReference type="NCBI Taxonomy" id="763407"/>
    <lineage>
        <taxon>Eukaryota</taxon>
        <taxon>Fungi</taxon>
        <taxon>Fungi incertae sedis</taxon>
        <taxon>Mucoromycota</taxon>
        <taxon>Mucoromycotina</taxon>
        <taxon>Mucoromycetes</taxon>
        <taxon>Mucorales</taxon>
        <taxon>Phycomycetaceae</taxon>
        <taxon>Phycomyces</taxon>
    </lineage>
</organism>
<dbReference type="AlphaFoldDB" id="A0A167J981"/>
<evidence type="ECO:0000313" key="2">
    <source>
        <dbReference type="Proteomes" id="UP000077315"/>
    </source>
</evidence>
<gene>
    <name evidence="1" type="ORF">PHYBLDRAFT_176118</name>
</gene>
<reference evidence="2" key="1">
    <citation type="submission" date="2015-06" db="EMBL/GenBank/DDBJ databases">
        <title>Expansion of signal transduction pathways in fungi by whole-genome duplication.</title>
        <authorList>
            <consortium name="DOE Joint Genome Institute"/>
            <person name="Corrochano L.M."/>
            <person name="Kuo A."/>
            <person name="Marcet-Houben M."/>
            <person name="Polaino S."/>
            <person name="Salamov A."/>
            <person name="Villalobos J.M."/>
            <person name="Alvarez M.I."/>
            <person name="Avalos J."/>
            <person name="Benito E.P."/>
            <person name="Benoit I."/>
            <person name="Burger G."/>
            <person name="Camino L.P."/>
            <person name="Canovas D."/>
            <person name="Cerda-Olmedo E."/>
            <person name="Cheng J.-F."/>
            <person name="Dominguez A."/>
            <person name="Elias M."/>
            <person name="Eslava A.P."/>
            <person name="Glaser F."/>
            <person name="Grimwood J."/>
            <person name="Gutierrez G."/>
            <person name="Heitman J."/>
            <person name="Henrissat B."/>
            <person name="Iturriaga E.A."/>
            <person name="Lang B.F."/>
            <person name="Lavin J.L."/>
            <person name="Lee S."/>
            <person name="Li W."/>
            <person name="Lindquist E."/>
            <person name="Lopez-Garcia S."/>
            <person name="Luque E.M."/>
            <person name="Marcos A.T."/>
            <person name="Martin J."/>
            <person name="McCluskey K."/>
            <person name="Medina H.R."/>
            <person name="Miralles-Duran A."/>
            <person name="Miyazaki A."/>
            <person name="Munoz-Torres E."/>
            <person name="Oguiza J.A."/>
            <person name="Ohm R."/>
            <person name="Olmedo M."/>
            <person name="Orejas M."/>
            <person name="Ortiz-Castellanos L."/>
            <person name="Pisabarro A.G."/>
            <person name="Rodriguez-Romero J."/>
            <person name="Ruiz-Herrera J."/>
            <person name="Ruiz-Vazquez R."/>
            <person name="Sanz C."/>
            <person name="Schackwitz W."/>
            <person name="Schmutz J."/>
            <person name="Shahriari M."/>
            <person name="Shelest E."/>
            <person name="Silva-Franco F."/>
            <person name="Soanes D."/>
            <person name="Syed K."/>
            <person name="Tagua V.G."/>
            <person name="Talbot N.J."/>
            <person name="Thon M."/>
            <person name="De vries R.P."/>
            <person name="Wiebenga A."/>
            <person name="Yadav J.S."/>
            <person name="Braun E.L."/>
            <person name="Baker S."/>
            <person name="Garre V."/>
            <person name="Horwitz B."/>
            <person name="Torres-Martinez S."/>
            <person name="Idnurm A."/>
            <person name="Herrera-Estrella A."/>
            <person name="Gabaldon T."/>
            <person name="Grigoriev I.V."/>
        </authorList>
    </citation>
    <scope>NUCLEOTIDE SEQUENCE [LARGE SCALE GENOMIC DNA]</scope>
    <source>
        <strain evidence="2">NRRL 1555(-)</strain>
    </source>
</reference>
<dbReference type="InParanoid" id="A0A167J981"/>
<protein>
    <submittedName>
        <fullName evidence="1">Uncharacterized protein</fullName>
    </submittedName>
</protein>
<evidence type="ECO:0000313" key="1">
    <source>
        <dbReference type="EMBL" id="OAD65528.1"/>
    </source>
</evidence>
<dbReference type="EMBL" id="KV441010">
    <property type="protein sequence ID" value="OAD65528.1"/>
    <property type="molecule type" value="Genomic_DNA"/>
</dbReference>
<dbReference type="Proteomes" id="UP000077315">
    <property type="component" value="Unassembled WGS sequence"/>
</dbReference>
<proteinExistence type="predicted"/>
<dbReference type="RefSeq" id="XP_018283568.1">
    <property type="nucleotide sequence ID" value="XM_018437663.1"/>
</dbReference>
<accession>A0A167J981</accession>
<dbReference type="VEuPathDB" id="FungiDB:PHYBLDRAFT_176118"/>